<proteinExistence type="predicted"/>
<keyword evidence="2" id="KW-1185">Reference proteome</keyword>
<dbReference type="InterPro" id="IPR011990">
    <property type="entry name" value="TPR-like_helical_dom_sf"/>
</dbReference>
<evidence type="ECO:0000313" key="1">
    <source>
        <dbReference type="EMBL" id="MBB5997522.1"/>
    </source>
</evidence>
<reference evidence="1 2" key="1">
    <citation type="submission" date="2020-08" db="EMBL/GenBank/DDBJ databases">
        <title>Sequencing the genomes of 1000 actinobacteria strains.</title>
        <authorList>
            <person name="Klenk H.-P."/>
        </authorList>
    </citation>
    <scope>NUCLEOTIDE SEQUENCE [LARGE SCALE GENOMIC DNA]</scope>
    <source>
        <strain evidence="1 2">DSM 44593</strain>
    </source>
</reference>
<accession>A0A841E453</accession>
<comment type="caution">
    <text evidence="1">The sequence shown here is derived from an EMBL/GenBank/DDBJ whole genome shotgun (WGS) entry which is preliminary data.</text>
</comment>
<evidence type="ECO:0000313" key="2">
    <source>
        <dbReference type="Proteomes" id="UP000578077"/>
    </source>
</evidence>
<dbReference type="EMBL" id="JACHLY010000001">
    <property type="protein sequence ID" value="MBB5997522.1"/>
    <property type="molecule type" value="Genomic_DNA"/>
</dbReference>
<sequence length="399" mass="42737">MTHERPAPEPAAPSRRARALLDIAALLGTGGFPEDLLTASGGIFAYLDAAPGQPRIPGLAGRLRDRLRKRTDAGAVHAALAELRTLGYVAGDGSGTVFVHESARRNMPAAPDGEAFARAVAAAAEALHDHWPDAPPADERAEADLTMLACTAALSEAAGDTLLEQNTDLLFAAGHRMRESPQYSAEQEAEFWQRLQDDCERVSGADSEDAFGVREQLGGALLARGEQWAETAARHYDLLLADRSSAVAPGDEELLATRANRGEALARAGRAEEAVADLEAALAEAADHGVPPWPWTAHLRSRLALAHRLAGRLDTALALRMEEVETAEQRCGRTSGQALYARLDLACELRDTDLTEDAAEAFRELREDCGRLPAPLDPLPRRVSEEARRALEGLEHAAG</sequence>
<dbReference type="SUPFAM" id="SSF48452">
    <property type="entry name" value="TPR-like"/>
    <property type="match status" value="1"/>
</dbReference>
<organism evidence="1 2">
    <name type="scientific">Streptomonospora salina</name>
    <dbReference type="NCBI Taxonomy" id="104205"/>
    <lineage>
        <taxon>Bacteria</taxon>
        <taxon>Bacillati</taxon>
        <taxon>Actinomycetota</taxon>
        <taxon>Actinomycetes</taxon>
        <taxon>Streptosporangiales</taxon>
        <taxon>Nocardiopsidaceae</taxon>
        <taxon>Streptomonospora</taxon>
    </lineage>
</organism>
<name>A0A841E453_9ACTN</name>
<dbReference type="AlphaFoldDB" id="A0A841E453"/>
<gene>
    <name evidence="1" type="ORF">HNR25_001273</name>
</gene>
<protein>
    <submittedName>
        <fullName evidence="1">Tetratricopeptide (TPR) repeat protein</fullName>
    </submittedName>
</protein>
<dbReference type="RefSeq" id="WP_184633777.1">
    <property type="nucleotide sequence ID" value="NZ_BAABKT010000005.1"/>
</dbReference>
<dbReference type="Gene3D" id="1.25.40.10">
    <property type="entry name" value="Tetratricopeptide repeat domain"/>
    <property type="match status" value="1"/>
</dbReference>
<dbReference type="Proteomes" id="UP000578077">
    <property type="component" value="Unassembled WGS sequence"/>
</dbReference>